<keyword evidence="1" id="KW-0732">Signal</keyword>
<protein>
    <recommendedName>
        <fullName evidence="2">DUF6089 domain-containing protein</fullName>
    </recommendedName>
</protein>
<feature type="domain" description="DUF6089" evidence="2">
    <location>
        <begin position="9"/>
        <end position="214"/>
    </location>
</feature>
<dbReference type="Proteomes" id="UP000683507">
    <property type="component" value="Chromosome"/>
</dbReference>
<feature type="signal peptide" evidence="1">
    <location>
        <begin position="1"/>
        <end position="22"/>
    </location>
</feature>
<feature type="chain" id="PRO_5037249696" description="DUF6089 domain-containing protein" evidence="1">
    <location>
        <begin position="23"/>
        <end position="309"/>
    </location>
</feature>
<evidence type="ECO:0000313" key="4">
    <source>
        <dbReference type="Proteomes" id="UP000683507"/>
    </source>
</evidence>
<proteinExistence type="predicted"/>
<keyword evidence="4" id="KW-1185">Reference proteome</keyword>
<dbReference type="RefSeq" id="WP_258542723.1">
    <property type="nucleotide sequence ID" value="NZ_OU015584.1"/>
</dbReference>
<dbReference type="InterPro" id="IPR045743">
    <property type="entry name" value="DUF6089"/>
</dbReference>
<dbReference type="AlphaFoldDB" id="A0A916NIQ2"/>
<reference evidence="3" key="1">
    <citation type="submission" date="2021-04" db="EMBL/GenBank/DDBJ databases">
        <authorList>
            <person name="Rodrigo-Torres L."/>
            <person name="Arahal R. D."/>
            <person name="Lucena T."/>
        </authorList>
    </citation>
    <scope>NUCLEOTIDE SEQUENCE</scope>
    <source>
        <strain evidence="3">AS29M-1</strain>
    </source>
</reference>
<evidence type="ECO:0000259" key="2">
    <source>
        <dbReference type="Pfam" id="PF19573"/>
    </source>
</evidence>
<dbReference type="Pfam" id="PF19573">
    <property type="entry name" value="DUF6089"/>
    <property type="match status" value="1"/>
</dbReference>
<name>A0A916NIQ2_9FLAO</name>
<dbReference type="KEGG" id="ptan:CRYO30217_02495"/>
<gene>
    <name evidence="3" type="ORF">CRYO30217_02495</name>
</gene>
<evidence type="ECO:0000256" key="1">
    <source>
        <dbReference type="SAM" id="SignalP"/>
    </source>
</evidence>
<accession>A0A916NIQ2</accession>
<organism evidence="3 4">
    <name type="scientific">Parvicella tangerina</name>
    <dbReference type="NCBI Taxonomy" id="2829795"/>
    <lineage>
        <taxon>Bacteria</taxon>
        <taxon>Pseudomonadati</taxon>
        <taxon>Bacteroidota</taxon>
        <taxon>Flavobacteriia</taxon>
        <taxon>Flavobacteriales</taxon>
        <taxon>Parvicellaceae</taxon>
        <taxon>Parvicella</taxon>
    </lineage>
</organism>
<sequence>MNKTKNILFVFLLSLFGGTAFTQYNIDFGVKLGGSNYLGDIGGKEQTRRNFIWDMKLSQTNLVGGIYGRYKINGTFGIQGSLNIGKLSGDDQLSENPGRNNRNLRFKNNIIELSARGEVYIFELNDVGNHGRYWVDMKTYAFGGLTVFHHNPKGQIYGTADWHKLQPLQTEGVAYSNWGFGIPAGIGLYFTYKRKHRFGWEMAWTTTFTDYLDDISGFYADPATLGSDLARDLANQTALITDDQSILANYAPPSDNNIGKRGDPTHNDSYLYTTFSYGYVLRGRSNFYTQNYGWLTGRKKTVRKVRAKF</sequence>
<evidence type="ECO:0000313" key="3">
    <source>
        <dbReference type="EMBL" id="CAG5084548.1"/>
    </source>
</evidence>
<dbReference type="EMBL" id="OU015584">
    <property type="protein sequence ID" value="CAG5084548.1"/>
    <property type="molecule type" value="Genomic_DNA"/>
</dbReference>